<sequence length="145" mass="17066">MDKSKGVCIGKGARKKNGQTKKAILKWNAVIDAGLIEALVEGRRLGLKENYIWDDKIWTMVQKVAQEKAFIQVERYHIDNIYRSLRKEYIAFNLVKSKGEFGWDLSKKTVTASNEAWKILLEDLKNFEEFSRFRYEEPKWSFELL</sequence>
<dbReference type="Proteomes" id="UP000541444">
    <property type="component" value="Unassembled WGS sequence"/>
</dbReference>
<dbReference type="PANTHER" id="PTHR46929">
    <property type="entry name" value="EXPRESSED PROTEIN"/>
    <property type="match status" value="1"/>
</dbReference>
<evidence type="ECO:0000313" key="2">
    <source>
        <dbReference type="EMBL" id="KAF6162060.1"/>
    </source>
</evidence>
<dbReference type="PANTHER" id="PTHR46929:SF3">
    <property type="entry name" value="MYB_SANT-LIKE DOMAIN-CONTAINING PROTEIN"/>
    <property type="match status" value="1"/>
</dbReference>
<proteinExistence type="predicted"/>
<reference evidence="2 3" key="1">
    <citation type="journal article" date="2020" name="IScience">
        <title>Genome Sequencing of the Endangered Kingdonia uniflora (Circaeasteraceae, Ranunculales) Reveals Potential Mechanisms of Evolutionary Specialization.</title>
        <authorList>
            <person name="Sun Y."/>
            <person name="Deng T."/>
            <person name="Zhang A."/>
            <person name="Moore M.J."/>
            <person name="Landis J.B."/>
            <person name="Lin N."/>
            <person name="Zhang H."/>
            <person name="Zhang X."/>
            <person name="Huang J."/>
            <person name="Zhang X."/>
            <person name="Sun H."/>
            <person name="Wang H."/>
        </authorList>
    </citation>
    <scope>NUCLEOTIDE SEQUENCE [LARGE SCALE GENOMIC DNA]</scope>
    <source>
        <strain evidence="2">TB1705</strain>
        <tissue evidence="2">Leaf</tissue>
    </source>
</reference>
<evidence type="ECO:0000259" key="1">
    <source>
        <dbReference type="Pfam" id="PF12776"/>
    </source>
</evidence>
<protein>
    <recommendedName>
        <fullName evidence="1">Myb/SANT-like domain-containing protein</fullName>
    </recommendedName>
</protein>
<gene>
    <name evidence="2" type="ORF">GIB67_025826</name>
</gene>
<accession>A0A7J7N4V9</accession>
<dbReference type="OrthoDB" id="3366674at2759"/>
<name>A0A7J7N4V9_9MAGN</name>
<comment type="caution">
    <text evidence="2">The sequence shown here is derived from an EMBL/GenBank/DDBJ whole genome shotgun (WGS) entry which is preliminary data.</text>
</comment>
<evidence type="ECO:0000313" key="3">
    <source>
        <dbReference type="Proteomes" id="UP000541444"/>
    </source>
</evidence>
<dbReference type="AlphaFoldDB" id="A0A7J7N4V9"/>
<dbReference type="EMBL" id="JACGCM010001057">
    <property type="protein sequence ID" value="KAF6162060.1"/>
    <property type="molecule type" value="Genomic_DNA"/>
</dbReference>
<organism evidence="2 3">
    <name type="scientific">Kingdonia uniflora</name>
    <dbReference type="NCBI Taxonomy" id="39325"/>
    <lineage>
        <taxon>Eukaryota</taxon>
        <taxon>Viridiplantae</taxon>
        <taxon>Streptophyta</taxon>
        <taxon>Embryophyta</taxon>
        <taxon>Tracheophyta</taxon>
        <taxon>Spermatophyta</taxon>
        <taxon>Magnoliopsida</taxon>
        <taxon>Ranunculales</taxon>
        <taxon>Circaeasteraceae</taxon>
        <taxon>Kingdonia</taxon>
    </lineage>
</organism>
<dbReference type="Pfam" id="PF12776">
    <property type="entry name" value="Myb_DNA-bind_3"/>
    <property type="match status" value="1"/>
</dbReference>
<feature type="domain" description="Myb/SANT-like" evidence="1">
    <location>
        <begin position="26"/>
        <end position="118"/>
    </location>
</feature>
<keyword evidence="3" id="KW-1185">Reference proteome</keyword>
<dbReference type="InterPro" id="IPR024752">
    <property type="entry name" value="Myb/SANT-like_dom"/>
</dbReference>